<dbReference type="Gene3D" id="2.30.30.30">
    <property type="match status" value="1"/>
</dbReference>
<feature type="domain" description="KOW" evidence="10">
    <location>
        <begin position="165"/>
        <end position="192"/>
    </location>
</feature>
<evidence type="ECO:0000313" key="12">
    <source>
        <dbReference type="Proteomes" id="UP000621455"/>
    </source>
</evidence>
<feature type="compositionally biased region" description="Low complexity" evidence="8">
    <location>
        <begin position="11"/>
        <end position="30"/>
    </location>
</feature>
<dbReference type="InterPro" id="IPR006645">
    <property type="entry name" value="NGN-like_dom"/>
</dbReference>
<name>A0ABX0MXW4_9BURK</name>
<dbReference type="SMART" id="SM00739">
    <property type="entry name" value="KOW"/>
    <property type="match status" value="1"/>
</dbReference>
<dbReference type="InterPro" id="IPR015869">
    <property type="entry name" value="Transcrpt_antiterm_NusG_bac_CS"/>
</dbReference>
<comment type="similarity">
    <text evidence="5 7">Belongs to the NusG family.</text>
</comment>
<dbReference type="InterPro" id="IPR014722">
    <property type="entry name" value="Rib_uL2_dom2"/>
</dbReference>
<dbReference type="SUPFAM" id="SSF50104">
    <property type="entry name" value="Translation proteins SH3-like domain"/>
    <property type="match status" value="1"/>
</dbReference>
<sequence>MSENVQDDAAGEPAVDAPAADASVPGVDAPAQDAGAALSVPVSNKRWYVVHAYSGMEKSVMRALTERVERAGMQDQFGRILVPVEEVVEVKNGQKSVTERRFFPGYVLVEMEMTDETWHLVKNTSKVTGFIGGKSNKPTPIPAREIDKIMQQMQEGIEKPRPKVLYEVGEQVRIKDGPFTDFNGNVEEVNYEKSKVRVSVTIFGRATPVELEFGQVEKV</sequence>
<evidence type="ECO:0000256" key="3">
    <source>
        <dbReference type="ARBA" id="ARBA00023015"/>
    </source>
</evidence>
<proteinExistence type="inferred from homology"/>
<dbReference type="PROSITE" id="PS01014">
    <property type="entry name" value="NUSG"/>
    <property type="match status" value="1"/>
</dbReference>
<dbReference type="InterPro" id="IPR047050">
    <property type="entry name" value="NGN"/>
</dbReference>
<keyword evidence="4 5" id="KW-0804">Transcription</keyword>
<dbReference type="Gene3D" id="3.30.70.940">
    <property type="entry name" value="NusG, N-terminal domain"/>
    <property type="match status" value="1"/>
</dbReference>
<dbReference type="Proteomes" id="UP000621455">
    <property type="component" value="Unassembled WGS sequence"/>
</dbReference>
<dbReference type="InterPro" id="IPR036735">
    <property type="entry name" value="NGN_dom_sf"/>
</dbReference>
<dbReference type="InterPro" id="IPR001062">
    <property type="entry name" value="Transcrpt_antiterm_NusG"/>
</dbReference>
<dbReference type="PANTHER" id="PTHR30265">
    <property type="entry name" value="RHO-INTERACTING TRANSCRIPTION TERMINATION FACTOR NUSG"/>
    <property type="match status" value="1"/>
</dbReference>
<dbReference type="InterPro" id="IPR008991">
    <property type="entry name" value="Translation_prot_SH3-like_sf"/>
</dbReference>
<gene>
    <name evidence="5 11" type="primary">nusG</name>
    <name evidence="11" type="ORF">F2P44_00675</name>
</gene>
<keyword evidence="2 5" id="KW-0889">Transcription antitermination</keyword>
<comment type="function">
    <text evidence="5 7">Participates in transcription elongation, termination and antitermination.</text>
</comment>
<evidence type="ECO:0000259" key="9">
    <source>
        <dbReference type="SMART" id="SM00738"/>
    </source>
</evidence>
<accession>A0ABX0MXW4</accession>
<evidence type="ECO:0000259" key="10">
    <source>
        <dbReference type="SMART" id="SM00739"/>
    </source>
</evidence>
<comment type="caution">
    <text evidence="11">The sequence shown here is derived from an EMBL/GenBank/DDBJ whole genome shotgun (WGS) entry which is preliminary data.</text>
</comment>
<dbReference type="Pfam" id="PF02357">
    <property type="entry name" value="NusG"/>
    <property type="match status" value="1"/>
</dbReference>
<dbReference type="PANTHER" id="PTHR30265:SF2">
    <property type="entry name" value="TRANSCRIPTION TERMINATION_ANTITERMINATION PROTEIN NUSG"/>
    <property type="match status" value="1"/>
</dbReference>
<evidence type="ECO:0000256" key="1">
    <source>
        <dbReference type="ARBA" id="ARBA00022472"/>
    </source>
</evidence>
<keyword evidence="12" id="KW-1185">Reference proteome</keyword>
<feature type="domain" description="NusG-like N-terminal" evidence="9">
    <location>
        <begin position="44"/>
        <end position="153"/>
    </location>
</feature>
<evidence type="ECO:0000256" key="2">
    <source>
        <dbReference type="ARBA" id="ARBA00022814"/>
    </source>
</evidence>
<feature type="compositionally biased region" description="Acidic residues" evidence="8">
    <location>
        <begin position="1"/>
        <end position="10"/>
    </location>
</feature>
<dbReference type="InterPro" id="IPR043425">
    <property type="entry name" value="NusG-like"/>
</dbReference>
<feature type="region of interest" description="Disordered" evidence="8">
    <location>
        <begin position="1"/>
        <end position="30"/>
    </location>
</feature>
<keyword evidence="1 5" id="KW-0806">Transcription termination</keyword>
<keyword evidence="3 5" id="KW-0805">Transcription regulation</keyword>
<dbReference type="CDD" id="cd06091">
    <property type="entry name" value="KOW_NusG"/>
    <property type="match status" value="1"/>
</dbReference>
<evidence type="ECO:0000256" key="6">
    <source>
        <dbReference type="NCBIfam" id="TIGR00922"/>
    </source>
</evidence>
<evidence type="ECO:0000256" key="4">
    <source>
        <dbReference type="ARBA" id="ARBA00023163"/>
    </source>
</evidence>
<dbReference type="RefSeq" id="WP_167084087.1">
    <property type="nucleotide sequence ID" value="NZ_WHJG01000001.1"/>
</dbReference>
<dbReference type="EMBL" id="WHJG01000001">
    <property type="protein sequence ID" value="NHZ77821.1"/>
    <property type="molecule type" value="Genomic_DNA"/>
</dbReference>
<dbReference type="SUPFAM" id="SSF82679">
    <property type="entry name" value="N-utilization substance G protein NusG, N-terminal domain"/>
    <property type="match status" value="1"/>
</dbReference>
<protein>
    <recommendedName>
        <fullName evidence="5 6">Transcription termination/antitermination protein NusG</fullName>
    </recommendedName>
</protein>
<reference evidence="11 12" key="1">
    <citation type="submission" date="2019-10" db="EMBL/GenBank/DDBJ databases">
        <title>Taxonomy of Antarctic Massilia spp.: description of Massilia rubra sp. nov., Massilia aquatica sp. nov., Massilia mucilaginosa sp. nov., Massilia frigida sp. nov. isolated from streams, lakes and regoliths.</title>
        <authorList>
            <person name="Holochova P."/>
            <person name="Sedlacek I."/>
            <person name="Kralova S."/>
            <person name="Maslanova I."/>
            <person name="Busse H.-J."/>
            <person name="Stankova E."/>
            <person name="Vrbovska V."/>
            <person name="Kovarovic V."/>
            <person name="Bartak M."/>
            <person name="Svec P."/>
            <person name="Pantucek R."/>
        </authorList>
    </citation>
    <scope>NUCLEOTIDE SEQUENCE [LARGE SCALE GENOMIC DNA]</scope>
    <source>
        <strain evidence="11 12">CCM 8695</strain>
    </source>
</reference>
<dbReference type="Pfam" id="PF00467">
    <property type="entry name" value="KOW"/>
    <property type="match status" value="1"/>
</dbReference>
<evidence type="ECO:0000256" key="8">
    <source>
        <dbReference type="SAM" id="MobiDB-lite"/>
    </source>
</evidence>
<dbReference type="SMART" id="SM00738">
    <property type="entry name" value="NGN"/>
    <property type="match status" value="1"/>
</dbReference>
<dbReference type="CDD" id="cd09891">
    <property type="entry name" value="NGN_Bact_1"/>
    <property type="match status" value="1"/>
</dbReference>
<evidence type="ECO:0000313" key="11">
    <source>
        <dbReference type="EMBL" id="NHZ77821.1"/>
    </source>
</evidence>
<evidence type="ECO:0000256" key="7">
    <source>
        <dbReference type="RuleBase" id="RU000538"/>
    </source>
</evidence>
<dbReference type="PRINTS" id="PR00338">
    <property type="entry name" value="NUSGTNSCPFCT"/>
</dbReference>
<dbReference type="HAMAP" id="MF_00948">
    <property type="entry name" value="NusG"/>
    <property type="match status" value="1"/>
</dbReference>
<dbReference type="InterPro" id="IPR005824">
    <property type="entry name" value="KOW"/>
</dbReference>
<evidence type="ECO:0000256" key="5">
    <source>
        <dbReference type="HAMAP-Rule" id="MF_00948"/>
    </source>
</evidence>
<dbReference type="NCBIfam" id="TIGR00922">
    <property type="entry name" value="nusG"/>
    <property type="match status" value="1"/>
</dbReference>
<organism evidence="11 12">
    <name type="scientific">Massilia frigida</name>
    <dbReference type="NCBI Taxonomy" id="2609281"/>
    <lineage>
        <taxon>Bacteria</taxon>
        <taxon>Pseudomonadati</taxon>
        <taxon>Pseudomonadota</taxon>
        <taxon>Betaproteobacteria</taxon>
        <taxon>Burkholderiales</taxon>
        <taxon>Oxalobacteraceae</taxon>
        <taxon>Telluria group</taxon>
        <taxon>Massilia</taxon>
    </lineage>
</organism>